<name>L8HBU0_ACACF</name>
<dbReference type="Proteomes" id="UP000011083">
    <property type="component" value="Unassembled WGS sequence"/>
</dbReference>
<evidence type="ECO:0000256" key="2">
    <source>
        <dbReference type="SAM" id="MobiDB-lite"/>
    </source>
</evidence>
<dbReference type="STRING" id="1257118.L8HBU0"/>
<dbReference type="CDD" id="cd00139">
    <property type="entry name" value="PIPKc"/>
    <property type="match status" value="1"/>
</dbReference>
<feature type="compositionally biased region" description="Basic residues" evidence="2">
    <location>
        <begin position="47"/>
        <end position="59"/>
    </location>
</feature>
<keyword evidence="1" id="KW-0808">Transferase</keyword>
<feature type="compositionally biased region" description="Basic and acidic residues" evidence="2">
    <location>
        <begin position="72"/>
        <end position="117"/>
    </location>
</feature>
<dbReference type="VEuPathDB" id="AmoebaDB:ACA1_126690"/>
<dbReference type="GO" id="GO:0005886">
    <property type="term" value="C:plasma membrane"/>
    <property type="evidence" value="ECO:0007669"/>
    <property type="project" value="TreeGrafter"/>
</dbReference>
<dbReference type="EMBL" id="KB007887">
    <property type="protein sequence ID" value="ELR22188.1"/>
    <property type="molecule type" value="Genomic_DNA"/>
</dbReference>
<feature type="region of interest" description="Disordered" evidence="2">
    <location>
        <begin position="33"/>
        <end position="117"/>
    </location>
</feature>
<gene>
    <name evidence="4" type="ORF">ACA1_126690</name>
</gene>
<protein>
    <submittedName>
        <fullName evidence="4">Phosphatidylinositol4-phosphate Kinase</fullName>
    </submittedName>
</protein>
<dbReference type="SMART" id="SM00330">
    <property type="entry name" value="PIPKc"/>
    <property type="match status" value="1"/>
</dbReference>
<dbReference type="GO" id="GO:0046854">
    <property type="term" value="P:phosphatidylinositol phosphate biosynthetic process"/>
    <property type="evidence" value="ECO:0007669"/>
    <property type="project" value="TreeGrafter"/>
</dbReference>
<keyword evidence="1 4" id="KW-0418">Kinase</keyword>
<feature type="compositionally biased region" description="Basic and acidic residues" evidence="2">
    <location>
        <begin position="371"/>
        <end position="385"/>
    </location>
</feature>
<dbReference type="Gene3D" id="3.30.810.10">
    <property type="entry name" value="2-Layer Sandwich"/>
    <property type="match status" value="1"/>
</dbReference>
<dbReference type="SUPFAM" id="SSF56104">
    <property type="entry name" value="SAICAR synthase-like"/>
    <property type="match status" value="1"/>
</dbReference>
<feature type="domain" description="PIPK" evidence="3">
    <location>
        <begin position="110"/>
        <end position="485"/>
    </location>
</feature>
<proteinExistence type="predicted"/>
<dbReference type="RefSeq" id="XP_004348702.1">
    <property type="nucleotide sequence ID" value="XM_004348652.1"/>
</dbReference>
<dbReference type="KEGG" id="acan:ACA1_126690"/>
<dbReference type="AlphaFoldDB" id="L8HBU0"/>
<dbReference type="InterPro" id="IPR027483">
    <property type="entry name" value="PInositol-4-P-4/5-kinase_C_sf"/>
</dbReference>
<dbReference type="GeneID" id="14923116"/>
<evidence type="ECO:0000259" key="3">
    <source>
        <dbReference type="PROSITE" id="PS51455"/>
    </source>
</evidence>
<dbReference type="Gene3D" id="3.30.800.10">
    <property type="entry name" value="Phosphatidylinositol Phosphate Kinase II Beta"/>
    <property type="match status" value="1"/>
</dbReference>
<dbReference type="OrthoDB" id="20783at2759"/>
<feature type="region of interest" description="Disordered" evidence="2">
    <location>
        <begin position="371"/>
        <end position="409"/>
    </location>
</feature>
<dbReference type="GO" id="GO:0016308">
    <property type="term" value="F:1-phosphatidylinositol-4-phosphate 5-kinase activity"/>
    <property type="evidence" value="ECO:0007669"/>
    <property type="project" value="TreeGrafter"/>
</dbReference>
<organism evidence="4 5">
    <name type="scientific">Acanthamoeba castellanii (strain ATCC 30010 / Neff)</name>
    <dbReference type="NCBI Taxonomy" id="1257118"/>
    <lineage>
        <taxon>Eukaryota</taxon>
        <taxon>Amoebozoa</taxon>
        <taxon>Discosea</taxon>
        <taxon>Longamoebia</taxon>
        <taxon>Centramoebida</taxon>
        <taxon>Acanthamoebidae</taxon>
        <taxon>Acanthamoeba</taxon>
    </lineage>
</organism>
<dbReference type="GO" id="GO:0005524">
    <property type="term" value="F:ATP binding"/>
    <property type="evidence" value="ECO:0007669"/>
    <property type="project" value="UniProtKB-UniRule"/>
</dbReference>
<keyword evidence="1" id="KW-0547">Nucleotide-binding</keyword>
<reference evidence="4 5" key="1">
    <citation type="journal article" date="2013" name="Genome Biol.">
        <title>Genome of Acanthamoeba castellanii highlights extensive lateral gene transfer and early evolution of tyrosine kinase signaling.</title>
        <authorList>
            <person name="Clarke M."/>
            <person name="Lohan A.J."/>
            <person name="Liu B."/>
            <person name="Lagkouvardos I."/>
            <person name="Roy S."/>
            <person name="Zafar N."/>
            <person name="Bertelli C."/>
            <person name="Schilde C."/>
            <person name="Kianianmomeni A."/>
            <person name="Burglin T.R."/>
            <person name="Frech C."/>
            <person name="Turcotte B."/>
            <person name="Kopec K.O."/>
            <person name="Synnott J.M."/>
            <person name="Choo C."/>
            <person name="Paponov I."/>
            <person name="Finkler A."/>
            <person name="Soon Heng Tan C."/>
            <person name="Hutchins A.P."/>
            <person name="Weinmeier T."/>
            <person name="Rattei T."/>
            <person name="Chu J.S."/>
            <person name="Gimenez G."/>
            <person name="Irimia M."/>
            <person name="Rigden D.J."/>
            <person name="Fitzpatrick D.A."/>
            <person name="Lorenzo-Morales J."/>
            <person name="Bateman A."/>
            <person name="Chiu C.H."/>
            <person name="Tang P."/>
            <person name="Hegemann P."/>
            <person name="Fromm H."/>
            <person name="Raoult D."/>
            <person name="Greub G."/>
            <person name="Miranda-Saavedra D."/>
            <person name="Chen N."/>
            <person name="Nash P."/>
            <person name="Ginger M.L."/>
            <person name="Horn M."/>
            <person name="Schaap P."/>
            <person name="Caler L."/>
            <person name="Loftus B."/>
        </authorList>
    </citation>
    <scope>NUCLEOTIDE SEQUENCE [LARGE SCALE GENOMIC DNA]</scope>
    <source>
        <strain evidence="4 5">Neff</strain>
    </source>
</reference>
<evidence type="ECO:0000256" key="1">
    <source>
        <dbReference type="PROSITE-ProRule" id="PRU00781"/>
    </source>
</evidence>
<keyword evidence="1" id="KW-0067">ATP-binding</keyword>
<dbReference type="PANTHER" id="PTHR23086:SF8">
    <property type="entry name" value="PHOSPHATIDYLINOSITOL 5-PHOSPHATE 4-KINASE, ISOFORM A"/>
    <property type="match status" value="1"/>
</dbReference>
<evidence type="ECO:0000313" key="5">
    <source>
        <dbReference type="Proteomes" id="UP000011083"/>
    </source>
</evidence>
<dbReference type="InterPro" id="IPR002498">
    <property type="entry name" value="PInositol-4-P-4/5-kinase_core"/>
</dbReference>
<accession>L8HBU0</accession>
<dbReference type="PROSITE" id="PS51455">
    <property type="entry name" value="PIPK"/>
    <property type="match status" value="1"/>
</dbReference>
<dbReference type="InterPro" id="IPR027484">
    <property type="entry name" value="PInositol-4-P-5-kinase_N"/>
</dbReference>
<evidence type="ECO:0000313" key="4">
    <source>
        <dbReference type="EMBL" id="ELR22188.1"/>
    </source>
</evidence>
<sequence>MDELPVDAPRPGGEEVEVLIEAKPEAVAVAVGLVPGEEVEVPIQAKKDKKPKKAKKPKKEAKSLSSSGSSVELHEMKETKEEHDHKGKEKAKEAEDEHHHHHQQQHEELEKEELPETKRMRLKEKVRSLHGSSQAMGVAIKKTIRFTVASASMFGADDEIEEEYYTDYAVYHTSPLIFHRIRTLAEVTPEEYLEAWLDTPLDDSKLFRKAASGKSGSLFLFSANKRFIIKTLPAKEGRTLIRMLPAYYQHLVDNPQSLLCRLLGYYAIEVGGHTHYLVMQRNIFWNAPLFSEIYDLKGSTRGRKSTEQEKSRGGDKCVLKDLDFIEVKRRISLPPPIKEKFLAAIKSDSEFLVPSNLIDYSLLVGIHKKEQNEEGHTDGSHDDKTKKKHKKHKKKKEKKHSHHHHEKDKKKDDADIFLWRGGVESADGSEVYYMGIIDFLSPYATKKKMAHLFKRGVLLNEAATLSLVPADFYASRFQLFLTSGVE</sequence>
<dbReference type="InterPro" id="IPR023610">
    <property type="entry name" value="PInositol-4/5-P-5/4-kinase"/>
</dbReference>
<feature type="compositionally biased region" description="Basic residues" evidence="2">
    <location>
        <begin position="386"/>
        <end position="408"/>
    </location>
</feature>
<keyword evidence="5" id="KW-1185">Reference proteome</keyword>
<dbReference type="PANTHER" id="PTHR23086">
    <property type="entry name" value="PHOSPHATIDYLINOSITOL-4-PHOSPHATE 5-KINASE"/>
    <property type="match status" value="1"/>
</dbReference>
<dbReference type="Pfam" id="PF01504">
    <property type="entry name" value="PIP5K"/>
    <property type="match status" value="1"/>
</dbReference>